<name>A0A7I7QQ63_9MYCO</name>
<organism evidence="1 2">
    <name type="scientific">Mycolicibacterium sediminis</name>
    <dbReference type="NCBI Taxonomy" id="1286180"/>
    <lineage>
        <taxon>Bacteria</taxon>
        <taxon>Bacillati</taxon>
        <taxon>Actinomycetota</taxon>
        <taxon>Actinomycetes</taxon>
        <taxon>Mycobacteriales</taxon>
        <taxon>Mycobacteriaceae</taxon>
        <taxon>Mycolicibacterium</taxon>
    </lineage>
</organism>
<dbReference type="EMBL" id="AP022588">
    <property type="protein sequence ID" value="BBY28434.1"/>
    <property type="molecule type" value="Genomic_DNA"/>
</dbReference>
<sequence length="214" mass="23435">MADGLGDRPDPAAVLANWLAENLDEEAVWTGLREGPSVDEVAARLSTTPQSFLVDTVNVVALAGDVFDGARVVEAAERIRRRGTPQSVLGAAVGLWLFASQELVGPFSVPLRDDHAADAVLALAFRVASLVEPRRWLTDAERRDEAVRTFLLWNGLLPRGEDSAQARSIHEMRDSVRRESALAQAVADHAHRMEVQRRLADAKAEEAAARYNHE</sequence>
<evidence type="ECO:0000313" key="1">
    <source>
        <dbReference type="EMBL" id="BBY28434.1"/>
    </source>
</evidence>
<keyword evidence="2" id="KW-1185">Reference proteome</keyword>
<gene>
    <name evidence="1" type="ORF">MSEDJ_25300</name>
</gene>
<proteinExistence type="predicted"/>
<dbReference type="KEGG" id="msei:MSEDJ_25300"/>
<evidence type="ECO:0000313" key="2">
    <source>
        <dbReference type="Proteomes" id="UP000467193"/>
    </source>
</evidence>
<reference evidence="1 2" key="1">
    <citation type="journal article" date="2019" name="Emerg. Microbes Infect.">
        <title>Comprehensive subspecies identification of 175 nontuberculous mycobacteria species based on 7547 genomic profiles.</title>
        <authorList>
            <person name="Matsumoto Y."/>
            <person name="Kinjo T."/>
            <person name="Motooka D."/>
            <person name="Nabeya D."/>
            <person name="Jung N."/>
            <person name="Uechi K."/>
            <person name="Horii T."/>
            <person name="Iida T."/>
            <person name="Fujita J."/>
            <person name="Nakamura S."/>
        </authorList>
    </citation>
    <scope>NUCLEOTIDE SEQUENCE [LARGE SCALE GENOMIC DNA]</scope>
    <source>
        <strain evidence="1 2">JCM 17899</strain>
    </source>
</reference>
<dbReference type="RefSeq" id="WP_163797339.1">
    <property type="nucleotide sequence ID" value="NZ_AP022588.1"/>
</dbReference>
<evidence type="ECO:0008006" key="3">
    <source>
        <dbReference type="Google" id="ProtNLM"/>
    </source>
</evidence>
<dbReference type="Proteomes" id="UP000467193">
    <property type="component" value="Chromosome"/>
</dbReference>
<accession>A0A7I7QQ63</accession>
<protein>
    <recommendedName>
        <fullName evidence="3">Phosphohydrolase</fullName>
    </recommendedName>
</protein>
<dbReference type="AlphaFoldDB" id="A0A7I7QQ63"/>